<dbReference type="PANTHER" id="PTHR33843">
    <property type="entry name" value="ASCORBATE-SPECIFIC PTS SYSTEM EIIC COMPONENT"/>
    <property type="match status" value="1"/>
</dbReference>
<evidence type="ECO:0000313" key="16">
    <source>
        <dbReference type="Proteomes" id="UP000191448"/>
    </source>
</evidence>
<feature type="transmembrane region" description="Helical" evidence="14">
    <location>
        <begin position="343"/>
        <end position="363"/>
    </location>
</feature>
<evidence type="ECO:0000256" key="12">
    <source>
        <dbReference type="ARBA" id="ARBA00039702"/>
    </source>
</evidence>
<feature type="transmembrane region" description="Helical" evidence="14">
    <location>
        <begin position="256"/>
        <end position="274"/>
    </location>
</feature>
<dbReference type="InterPro" id="IPR004703">
    <property type="entry name" value="PTS_sugar-sp_permease"/>
</dbReference>
<proteinExistence type="inferred from homology"/>
<dbReference type="NCBIfam" id="NF009553">
    <property type="entry name" value="PRK12997.1-5"/>
    <property type="match status" value="1"/>
</dbReference>
<reference evidence="15 16" key="1">
    <citation type="submission" date="2016-02" db="EMBL/GenBank/DDBJ databases">
        <title>Genome sequence of Clostridium thermobutyricum DSM 4928.</title>
        <authorList>
            <person name="Poehlein A."/>
            <person name="Daniel R."/>
        </authorList>
    </citation>
    <scope>NUCLEOTIDE SEQUENCE [LARGE SCALE GENOMIC DNA]</scope>
    <source>
        <strain evidence="15 16">DSM 4928</strain>
    </source>
</reference>
<comment type="caution">
    <text evidence="15">The sequence shown here is derived from an EMBL/GenBank/DDBJ whole genome shotgun (WGS) entry which is preliminary data.</text>
</comment>
<dbReference type="GO" id="GO:0005886">
    <property type="term" value="C:plasma membrane"/>
    <property type="evidence" value="ECO:0007669"/>
    <property type="project" value="UniProtKB-SubCell"/>
</dbReference>
<name>A0A1V4SVS8_9CLOT</name>
<evidence type="ECO:0000256" key="8">
    <source>
        <dbReference type="ARBA" id="ARBA00022989"/>
    </source>
</evidence>
<dbReference type="OrthoDB" id="9796178at2"/>
<keyword evidence="3" id="KW-0813">Transport</keyword>
<evidence type="ECO:0000256" key="5">
    <source>
        <dbReference type="ARBA" id="ARBA00022597"/>
    </source>
</evidence>
<dbReference type="EMBL" id="LTAY01000035">
    <property type="protein sequence ID" value="OPX48194.1"/>
    <property type="molecule type" value="Genomic_DNA"/>
</dbReference>
<feature type="transmembrane region" description="Helical" evidence="14">
    <location>
        <begin position="417"/>
        <end position="444"/>
    </location>
</feature>
<keyword evidence="9 14" id="KW-0472">Membrane</keyword>
<comment type="function">
    <text evidence="10">The phosphoenolpyruvate-dependent sugar phosphotransferase system (sugar PTS), a major carbohydrate active transport system, catalyzes the phosphorylation of incoming sugar substrates concomitantly with their translocation across the cell membrane. The enzyme II UlaABC PTS system is involved in ascorbate transport.</text>
</comment>
<dbReference type="PANTHER" id="PTHR33843:SF4">
    <property type="entry name" value="ASCORBATE-SPECIFIC PTS SYSTEM EIIC COMPONENT"/>
    <property type="match status" value="1"/>
</dbReference>
<keyword evidence="7 14" id="KW-0812">Transmembrane</keyword>
<keyword evidence="6" id="KW-0598">Phosphotransferase system</keyword>
<keyword evidence="8 14" id="KW-1133">Transmembrane helix</keyword>
<sequence length="461" mass="47835">MGGILKVFVDFLSEPSVLIGIMVLVGLLLQKKSADVVIKGTLKAMVGFVVISAAAGVIVGSLEPFGVMFEKGFNISGVIPNNEAVVAMAMDKFGTNTALIMTFGMLANILIARITKYKFIFLTGHHTLFMACMIAVILGASGMTGLHLIFTGSLALGLIMILSPAILQPFMKKITGNDSVGLGHFSGAGYAVAAIIGKAVGKGSKSTEEMKVPKSLSFLRDSVVSISITMLILYIGVAVAAGPSFVESELSDGKNFIVYAMIQALTFAAGFILIQNGVRLVLNEIVPAFKGISSKLVPNSKPALDCPVVFPYAQNAVLIGFISSFLGGVASMIALGAMGLVVIIPGVVPHFFTGATAAVFGNATGGRRGAIIGSFVNGIIISFLPVALLPVLGNLGFANSTFSDADFGVVGIVLGKIQSFIGGYGLTAVLIGIVGVMVALTYVTKKKEVAVENRKEEVEIA</sequence>
<organism evidence="15 16">
    <name type="scientific">Clostridium thermobutyricum DSM 4928</name>
    <dbReference type="NCBI Taxonomy" id="1121339"/>
    <lineage>
        <taxon>Bacteria</taxon>
        <taxon>Bacillati</taxon>
        <taxon>Bacillota</taxon>
        <taxon>Clostridia</taxon>
        <taxon>Eubacteriales</taxon>
        <taxon>Clostridiaceae</taxon>
        <taxon>Clostridium</taxon>
    </lineage>
</organism>
<evidence type="ECO:0000256" key="7">
    <source>
        <dbReference type="ARBA" id="ARBA00022692"/>
    </source>
</evidence>
<evidence type="ECO:0000256" key="6">
    <source>
        <dbReference type="ARBA" id="ARBA00022683"/>
    </source>
</evidence>
<feature type="transmembrane region" description="Helical" evidence="14">
    <location>
        <begin position="146"/>
        <end position="167"/>
    </location>
</feature>
<dbReference type="Pfam" id="PF03611">
    <property type="entry name" value="EIIC-GAT"/>
    <property type="match status" value="1"/>
</dbReference>
<evidence type="ECO:0000256" key="14">
    <source>
        <dbReference type="SAM" id="Phobius"/>
    </source>
</evidence>
<keyword evidence="4" id="KW-1003">Cell membrane</keyword>
<evidence type="ECO:0000256" key="1">
    <source>
        <dbReference type="ARBA" id="ARBA00004651"/>
    </source>
</evidence>
<evidence type="ECO:0000313" key="15">
    <source>
        <dbReference type="EMBL" id="OPX48194.1"/>
    </source>
</evidence>
<evidence type="ECO:0000256" key="2">
    <source>
        <dbReference type="ARBA" id="ARBA00011738"/>
    </source>
</evidence>
<dbReference type="GO" id="GO:0009401">
    <property type="term" value="P:phosphoenolpyruvate-dependent sugar phosphotransferase system"/>
    <property type="evidence" value="ECO:0007669"/>
    <property type="project" value="UniProtKB-KW"/>
</dbReference>
<dbReference type="Proteomes" id="UP000191448">
    <property type="component" value="Unassembled WGS sequence"/>
</dbReference>
<dbReference type="NCBIfam" id="NF006920">
    <property type="entry name" value="PRK09410.1-2"/>
    <property type="match status" value="1"/>
</dbReference>
<evidence type="ECO:0000256" key="13">
    <source>
        <dbReference type="ARBA" id="ARBA00042859"/>
    </source>
</evidence>
<feature type="transmembrane region" description="Helical" evidence="14">
    <location>
        <begin position="317"/>
        <end position="337"/>
    </location>
</feature>
<feature type="transmembrane region" description="Helical" evidence="14">
    <location>
        <begin position="93"/>
        <end position="112"/>
    </location>
</feature>
<evidence type="ECO:0000256" key="9">
    <source>
        <dbReference type="ARBA" id="ARBA00023136"/>
    </source>
</evidence>
<protein>
    <recommendedName>
        <fullName evidence="12">Ascorbate-specific PTS system EIIC component</fullName>
    </recommendedName>
    <alternativeName>
        <fullName evidence="13">Ascorbate-specific permease IIC component UlaA</fullName>
    </alternativeName>
</protein>
<comment type="similarity">
    <text evidence="11">Belongs to the UlaA family.</text>
</comment>
<comment type="subcellular location">
    <subcellularLocation>
        <location evidence="1">Cell membrane</location>
        <topology evidence="1">Multi-pass membrane protein</topology>
    </subcellularLocation>
</comment>
<evidence type="ECO:0000256" key="11">
    <source>
        <dbReference type="ARBA" id="ARBA00038218"/>
    </source>
</evidence>
<accession>A0A1V4SVS8</accession>
<feature type="transmembrane region" description="Helical" evidence="14">
    <location>
        <begin position="375"/>
        <end position="397"/>
    </location>
</feature>
<comment type="subunit">
    <text evidence="2">Homodimer.</text>
</comment>
<feature type="transmembrane region" description="Helical" evidence="14">
    <location>
        <begin position="41"/>
        <end position="62"/>
    </location>
</feature>
<feature type="transmembrane region" description="Helical" evidence="14">
    <location>
        <begin position="223"/>
        <end position="244"/>
    </location>
</feature>
<dbReference type="RefSeq" id="WP_080022555.1">
    <property type="nucleotide sequence ID" value="NZ_LTAY01000035.1"/>
</dbReference>
<keyword evidence="5" id="KW-0762">Sugar transport</keyword>
<dbReference type="NCBIfam" id="NF006922">
    <property type="entry name" value="PRK09410.1-5"/>
    <property type="match status" value="1"/>
</dbReference>
<feature type="transmembrane region" description="Helical" evidence="14">
    <location>
        <begin position="119"/>
        <end position="140"/>
    </location>
</feature>
<evidence type="ECO:0000256" key="4">
    <source>
        <dbReference type="ARBA" id="ARBA00022475"/>
    </source>
</evidence>
<gene>
    <name evidence="15" type="primary">ulaA</name>
    <name evidence="15" type="ORF">CLTHE_13260</name>
</gene>
<dbReference type="InterPro" id="IPR051562">
    <property type="entry name" value="Ascorbate-PTS_EIIC"/>
</dbReference>
<evidence type="ECO:0000256" key="10">
    <source>
        <dbReference type="ARBA" id="ARBA00037387"/>
    </source>
</evidence>
<dbReference type="AlphaFoldDB" id="A0A1V4SVS8"/>
<evidence type="ECO:0000256" key="3">
    <source>
        <dbReference type="ARBA" id="ARBA00022448"/>
    </source>
</evidence>
<feature type="transmembrane region" description="Helical" evidence="14">
    <location>
        <begin position="12"/>
        <end position="29"/>
    </location>
</feature>